<evidence type="ECO:0000256" key="1">
    <source>
        <dbReference type="ARBA" id="ARBA00001974"/>
    </source>
</evidence>
<keyword evidence="10" id="KW-0472">Membrane</keyword>
<comment type="similarity">
    <text evidence="3">Belongs to the paxM FAD-dependent monooxygenase family.</text>
</comment>
<evidence type="ECO:0000256" key="5">
    <source>
        <dbReference type="ARBA" id="ARBA00022692"/>
    </source>
</evidence>
<comment type="cofactor">
    <cofactor evidence="1">
        <name>FAD</name>
        <dbReference type="ChEBI" id="CHEBI:57692"/>
    </cofactor>
</comment>
<evidence type="ECO:0000256" key="7">
    <source>
        <dbReference type="ARBA" id="ARBA00022989"/>
    </source>
</evidence>
<dbReference type="InterPro" id="IPR036188">
    <property type="entry name" value="FAD/NAD-bd_sf"/>
</dbReference>
<keyword evidence="6" id="KW-0274">FAD</keyword>
<evidence type="ECO:0000313" key="12">
    <source>
        <dbReference type="EMBL" id="KAH7175960.1"/>
    </source>
</evidence>
<dbReference type="PRINTS" id="PR00420">
    <property type="entry name" value="RNGMNOXGNASE"/>
</dbReference>
<evidence type="ECO:0000256" key="4">
    <source>
        <dbReference type="ARBA" id="ARBA00022630"/>
    </source>
</evidence>
<keyword evidence="8" id="KW-0560">Oxidoreductase</keyword>
<evidence type="ECO:0000256" key="3">
    <source>
        <dbReference type="ARBA" id="ARBA00007992"/>
    </source>
</evidence>
<proteinExistence type="inferred from homology"/>
<dbReference type="Gene3D" id="3.50.50.60">
    <property type="entry name" value="FAD/NAD(P)-binding domain"/>
    <property type="match status" value="1"/>
</dbReference>
<evidence type="ECO:0000256" key="9">
    <source>
        <dbReference type="ARBA" id="ARBA00023033"/>
    </source>
</evidence>
<keyword evidence="5" id="KW-0812">Transmembrane</keyword>
<evidence type="ECO:0000256" key="8">
    <source>
        <dbReference type="ARBA" id="ARBA00023002"/>
    </source>
</evidence>
<keyword evidence="9" id="KW-0503">Monooxygenase</keyword>
<dbReference type="PANTHER" id="PTHR47356:SF2">
    <property type="entry name" value="FAD-BINDING DOMAIN-CONTAINING PROTEIN-RELATED"/>
    <property type="match status" value="1"/>
</dbReference>
<keyword evidence="13" id="KW-1185">Reference proteome</keyword>
<dbReference type="InterPro" id="IPR050562">
    <property type="entry name" value="FAD_mOase_fung"/>
</dbReference>
<dbReference type="PANTHER" id="PTHR47356">
    <property type="entry name" value="FAD-DEPENDENT MONOOXYGENASE ASQG-RELATED"/>
    <property type="match status" value="1"/>
</dbReference>
<evidence type="ECO:0000256" key="10">
    <source>
        <dbReference type="ARBA" id="ARBA00023136"/>
    </source>
</evidence>
<feature type="domain" description="FAD-binding" evidence="11">
    <location>
        <begin position="7"/>
        <end position="336"/>
    </location>
</feature>
<evidence type="ECO:0000259" key="11">
    <source>
        <dbReference type="Pfam" id="PF01494"/>
    </source>
</evidence>
<dbReference type="GO" id="GO:0004497">
    <property type="term" value="F:monooxygenase activity"/>
    <property type="evidence" value="ECO:0007669"/>
    <property type="project" value="UniProtKB-KW"/>
</dbReference>
<accession>A0A9P9JMR9</accession>
<dbReference type="EMBL" id="JAGMUV010000001">
    <property type="protein sequence ID" value="KAH7175960.1"/>
    <property type="molecule type" value="Genomic_DNA"/>
</dbReference>
<sequence>MTSDHPRVIVVGGGPAGLTAAHALHLAGIEFVVLERRATLIEDLGASLVLAAPSLRVMHQFGLLDDLLAVGMELNHTKSFDFDGRVLNDSTGIQTVGKNHGMAPVAFHRAQLIDTIYNGLPKVAKAKVFFGKKVSKIQSDKLGVKVGCDDGSTYEGAIVIAADGVHSKTRQLMRSLALQSDPSRPWDPEQPFTSSYKCLWCSFPRPSESGQSFDTQHKDKCVMYITGRERAWIFLYQKLPKPTQDRVSYTIDDIEAFVDEFKDFPVNDNLKVRDVWANKLTAGMSNLEEGVAKRWSWGRTVLVGDAAHKFTPNAGLGFNNGIQDVVMLCNGIRDLFTAVPQPDRPQLSSLEELFDKYQAERTSRVREDAGRSAHVTRIQAWANPLYYITAKYVVTVKFFEYFMMEFLVKRSMQKALVLNYVHVEEPMKGAVAWHHPLNAAVEREG</sequence>
<dbReference type="GO" id="GO:0071949">
    <property type="term" value="F:FAD binding"/>
    <property type="evidence" value="ECO:0007669"/>
    <property type="project" value="InterPro"/>
</dbReference>
<comment type="caution">
    <text evidence="12">The sequence shown here is derived from an EMBL/GenBank/DDBJ whole genome shotgun (WGS) entry which is preliminary data.</text>
</comment>
<reference evidence="12" key="1">
    <citation type="journal article" date="2021" name="Nat. Commun.">
        <title>Genetic determinants of endophytism in the Arabidopsis root mycobiome.</title>
        <authorList>
            <person name="Mesny F."/>
            <person name="Miyauchi S."/>
            <person name="Thiergart T."/>
            <person name="Pickel B."/>
            <person name="Atanasova L."/>
            <person name="Karlsson M."/>
            <person name="Huettel B."/>
            <person name="Barry K.W."/>
            <person name="Haridas S."/>
            <person name="Chen C."/>
            <person name="Bauer D."/>
            <person name="Andreopoulos W."/>
            <person name="Pangilinan J."/>
            <person name="LaButti K."/>
            <person name="Riley R."/>
            <person name="Lipzen A."/>
            <person name="Clum A."/>
            <person name="Drula E."/>
            <person name="Henrissat B."/>
            <person name="Kohler A."/>
            <person name="Grigoriev I.V."/>
            <person name="Martin F.M."/>
            <person name="Hacquard S."/>
        </authorList>
    </citation>
    <scope>NUCLEOTIDE SEQUENCE</scope>
    <source>
        <strain evidence="12">MPI-CAGE-AT-0147</strain>
    </source>
</reference>
<evidence type="ECO:0000256" key="2">
    <source>
        <dbReference type="ARBA" id="ARBA00004370"/>
    </source>
</evidence>
<protein>
    <recommendedName>
        <fullName evidence="11">FAD-binding domain-containing protein</fullName>
    </recommendedName>
</protein>
<dbReference type="InterPro" id="IPR002938">
    <property type="entry name" value="FAD-bd"/>
</dbReference>
<dbReference type="OrthoDB" id="2431938at2759"/>
<dbReference type="SUPFAM" id="SSF51905">
    <property type="entry name" value="FAD/NAD(P)-binding domain"/>
    <property type="match status" value="1"/>
</dbReference>
<dbReference type="GO" id="GO:0016020">
    <property type="term" value="C:membrane"/>
    <property type="evidence" value="ECO:0007669"/>
    <property type="project" value="UniProtKB-SubCell"/>
</dbReference>
<gene>
    <name evidence="12" type="ORF">EDB81DRAFT_674481</name>
</gene>
<dbReference type="Pfam" id="PF01494">
    <property type="entry name" value="FAD_binding_3"/>
    <property type="match status" value="1"/>
</dbReference>
<keyword evidence="7" id="KW-1133">Transmembrane helix</keyword>
<organism evidence="12 13">
    <name type="scientific">Dactylonectria macrodidyma</name>
    <dbReference type="NCBI Taxonomy" id="307937"/>
    <lineage>
        <taxon>Eukaryota</taxon>
        <taxon>Fungi</taxon>
        <taxon>Dikarya</taxon>
        <taxon>Ascomycota</taxon>
        <taxon>Pezizomycotina</taxon>
        <taxon>Sordariomycetes</taxon>
        <taxon>Hypocreomycetidae</taxon>
        <taxon>Hypocreales</taxon>
        <taxon>Nectriaceae</taxon>
        <taxon>Dactylonectria</taxon>
    </lineage>
</organism>
<evidence type="ECO:0000313" key="13">
    <source>
        <dbReference type="Proteomes" id="UP000738349"/>
    </source>
</evidence>
<name>A0A9P9JMR9_9HYPO</name>
<keyword evidence="4" id="KW-0285">Flavoprotein</keyword>
<comment type="subcellular location">
    <subcellularLocation>
        <location evidence="2">Membrane</location>
    </subcellularLocation>
</comment>
<dbReference type="AlphaFoldDB" id="A0A9P9JMR9"/>
<evidence type="ECO:0000256" key="6">
    <source>
        <dbReference type="ARBA" id="ARBA00022827"/>
    </source>
</evidence>
<dbReference type="Proteomes" id="UP000738349">
    <property type="component" value="Unassembled WGS sequence"/>
</dbReference>